<dbReference type="Gene3D" id="3.30.2460.20">
    <property type="match status" value="1"/>
</dbReference>
<evidence type="ECO:0000313" key="11">
    <source>
        <dbReference type="EMBL" id="CAD5124464.1"/>
    </source>
</evidence>
<keyword evidence="7" id="KW-1015">Disulfide bond</keyword>
<evidence type="ECO:0000256" key="9">
    <source>
        <dbReference type="RuleBase" id="RU003500"/>
    </source>
</evidence>
<keyword evidence="3 9" id="KW-0217">Developmental protein</keyword>
<dbReference type="AlphaFoldDB" id="A0A7I8W8F9"/>
<dbReference type="InterPro" id="IPR043158">
    <property type="entry name" value="Wnt_C"/>
</dbReference>
<evidence type="ECO:0000313" key="12">
    <source>
        <dbReference type="Proteomes" id="UP000549394"/>
    </source>
</evidence>
<dbReference type="GO" id="GO:0030182">
    <property type="term" value="P:neuron differentiation"/>
    <property type="evidence" value="ECO:0007669"/>
    <property type="project" value="TreeGrafter"/>
</dbReference>
<evidence type="ECO:0000256" key="7">
    <source>
        <dbReference type="ARBA" id="ARBA00023157"/>
    </source>
</evidence>
<keyword evidence="10" id="KW-0732">Signal</keyword>
<comment type="subcellular location">
    <subcellularLocation>
        <location evidence="1 9">Secreted</location>
        <location evidence="1 9">Extracellular space</location>
        <location evidence="1 9">Extracellular matrix</location>
    </subcellularLocation>
</comment>
<evidence type="ECO:0000256" key="6">
    <source>
        <dbReference type="ARBA" id="ARBA00022687"/>
    </source>
</evidence>
<dbReference type="EMBL" id="CAJFCJ010000021">
    <property type="protein sequence ID" value="CAD5124464.1"/>
    <property type="molecule type" value="Genomic_DNA"/>
</dbReference>
<keyword evidence="5" id="KW-0272">Extracellular matrix</keyword>
<comment type="caution">
    <text evidence="11">The sequence shown here is derived from an EMBL/GenBank/DDBJ whole genome shotgun (WGS) entry which is preliminary data.</text>
</comment>
<gene>
    <name evidence="11" type="ORF">DGYR_LOCUS12002</name>
</gene>
<dbReference type="PANTHER" id="PTHR12027">
    <property type="entry name" value="WNT RELATED"/>
    <property type="match status" value="1"/>
</dbReference>
<reference evidence="11 12" key="1">
    <citation type="submission" date="2020-08" db="EMBL/GenBank/DDBJ databases">
        <authorList>
            <person name="Hejnol A."/>
        </authorList>
    </citation>
    <scope>NUCLEOTIDE SEQUENCE [LARGE SCALE GENOMIC DNA]</scope>
</reference>
<dbReference type="PRINTS" id="PR01349">
    <property type="entry name" value="WNTPROTEIN"/>
</dbReference>
<comment type="similarity">
    <text evidence="2 9">Belongs to the Wnt family.</text>
</comment>
<comment type="function">
    <text evidence="9">Ligand for members of the frizzled family of seven transmembrane receptors.</text>
</comment>
<keyword evidence="4" id="KW-0964">Secreted</keyword>
<dbReference type="GO" id="GO:0005615">
    <property type="term" value="C:extracellular space"/>
    <property type="evidence" value="ECO:0007669"/>
    <property type="project" value="TreeGrafter"/>
</dbReference>
<dbReference type="InterPro" id="IPR018161">
    <property type="entry name" value="Wnt_CS"/>
</dbReference>
<evidence type="ECO:0000256" key="4">
    <source>
        <dbReference type="ARBA" id="ARBA00022525"/>
    </source>
</evidence>
<accession>A0A7I8W8F9</accession>
<dbReference type="GO" id="GO:0005109">
    <property type="term" value="F:frizzled binding"/>
    <property type="evidence" value="ECO:0007669"/>
    <property type="project" value="TreeGrafter"/>
</dbReference>
<dbReference type="OrthoDB" id="5945655at2759"/>
<feature type="chain" id="PRO_5029739124" description="Protein Wnt" evidence="10">
    <location>
        <begin position="19"/>
        <end position="378"/>
    </location>
</feature>
<dbReference type="InterPro" id="IPR005817">
    <property type="entry name" value="Wnt"/>
</dbReference>
<keyword evidence="8" id="KW-0449">Lipoprotein</keyword>
<evidence type="ECO:0000256" key="2">
    <source>
        <dbReference type="ARBA" id="ARBA00005683"/>
    </source>
</evidence>
<dbReference type="Pfam" id="PF00110">
    <property type="entry name" value="wnt"/>
    <property type="match status" value="1"/>
</dbReference>
<dbReference type="GO" id="GO:0060070">
    <property type="term" value="P:canonical Wnt signaling pathway"/>
    <property type="evidence" value="ECO:0007669"/>
    <property type="project" value="TreeGrafter"/>
</dbReference>
<dbReference type="Proteomes" id="UP000549394">
    <property type="component" value="Unassembled WGS sequence"/>
</dbReference>
<sequence length="378" mass="42982">MKLLSACLLFHLLVTSSAIKWLAVGRQNGPLRRSDCRRLKRETIFTKDQSRMCTENADIIPVLKHSSETVIKSCKTLFGRNRWNCSSIEKLPKLSRDLTIGSKEQAFVHAFSTASLIQIIAQACASGSISSCSCGTPIRKRKELEPDKRARDAMSTENRHAFIGCGHNLRFATKFARNFADVPWDKRLRKTTRRPTKNLRLNKRSLTNLHNNRVGRQVANKLVQEKCRCHGTSGSCTAKSCWRIVPSLEKIGKHIQVLYGESIQVRAKFNKKKEKRVLIKVTNPFKKAPINKNVKPDQLVFYTISPDYCKADERFETPGTTGRTCEEVGDGSCESLCCGRGYTTESIKVVERCDCKYYWCCYIKCSKCTKLIEVHQCR</sequence>
<dbReference type="SMART" id="SM00097">
    <property type="entry name" value="WNT1"/>
    <property type="match status" value="1"/>
</dbReference>
<organism evidence="11 12">
    <name type="scientific">Dimorphilus gyrociliatus</name>
    <dbReference type="NCBI Taxonomy" id="2664684"/>
    <lineage>
        <taxon>Eukaryota</taxon>
        <taxon>Metazoa</taxon>
        <taxon>Spiralia</taxon>
        <taxon>Lophotrochozoa</taxon>
        <taxon>Annelida</taxon>
        <taxon>Polychaeta</taxon>
        <taxon>Polychaeta incertae sedis</taxon>
        <taxon>Dinophilidae</taxon>
        <taxon>Dimorphilus</taxon>
    </lineage>
</organism>
<dbReference type="FunFam" id="3.30.2460.20:FF:000001">
    <property type="entry name" value="Wnt homolog"/>
    <property type="match status" value="1"/>
</dbReference>
<dbReference type="GO" id="GO:0045165">
    <property type="term" value="P:cell fate commitment"/>
    <property type="evidence" value="ECO:0007669"/>
    <property type="project" value="TreeGrafter"/>
</dbReference>
<proteinExistence type="inferred from homology"/>
<dbReference type="PROSITE" id="PS00246">
    <property type="entry name" value="WNT1"/>
    <property type="match status" value="1"/>
</dbReference>
<dbReference type="CDD" id="cd19343">
    <property type="entry name" value="Wnt_Wnt11"/>
    <property type="match status" value="1"/>
</dbReference>
<keyword evidence="6 9" id="KW-0879">Wnt signaling pathway</keyword>
<evidence type="ECO:0000256" key="10">
    <source>
        <dbReference type="SAM" id="SignalP"/>
    </source>
</evidence>
<evidence type="ECO:0000256" key="3">
    <source>
        <dbReference type="ARBA" id="ARBA00022473"/>
    </source>
</evidence>
<evidence type="ECO:0000256" key="1">
    <source>
        <dbReference type="ARBA" id="ARBA00004498"/>
    </source>
</evidence>
<protein>
    <recommendedName>
        <fullName evidence="9">Protein Wnt</fullName>
    </recommendedName>
</protein>
<keyword evidence="12" id="KW-1185">Reference proteome</keyword>
<feature type="signal peptide" evidence="10">
    <location>
        <begin position="1"/>
        <end position="18"/>
    </location>
</feature>
<dbReference type="PANTHER" id="PTHR12027:SF102">
    <property type="entry name" value="PROTEIN WNT"/>
    <property type="match status" value="1"/>
</dbReference>
<dbReference type="GO" id="GO:0005125">
    <property type="term" value="F:cytokine activity"/>
    <property type="evidence" value="ECO:0007669"/>
    <property type="project" value="TreeGrafter"/>
</dbReference>
<name>A0A7I8W8F9_9ANNE</name>
<evidence type="ECO:0000256" key="5">
    <source>
        <dbReference type="ARBA" id="ARBA00022530"/>
    </source>
</evidence>
<evidence type="ECO:0000256" key="8">
    <source>
        <dbReference type="ARBA" id="ARBA00023288"/>
    </source>
</evidence>